<dbReference type="Gene3D" id="3.40.47.10">
    <property type="match status" value="2"/>
</dbReference>
<feature type="domain" description="Thiolase N-terminal" evidence="3">
    <location>
        <begin position="114"/>
        <end position="261"/>
    </location>
</feature>
<accession>A0A517YBT9</accession>
<dbReference type="GO" id="GO:0044550">
    <property type="term" value="P:secondary metabolite biosynthetic process"/>
    <property type="evidence" value="ECO:0007669"/>
    <property type="project" value="TreeGrafter"/>
</dbReference>
<dbReference type="InterPro" id="IPR016039">
    <property type="entry name" value="Thiolase-like"/>
</dbReference>
<proteinExistence type="predicted"/>
<name>A0A517YBT9_9BACT</name>
<keyword evidence="1 5" id="KW-0808">Transferase</keyword>
<dbReference type="AlphaFoldDB" id="A0A517YBT9"/>
<dbReference type="Pfam" id="PF08541">
    <property type="entry name" value="ACP_syn_III_C"/>
    <property type="match status" value="1"/>
</dbReference>
<dbReference type="InterPro" id="IPR020616">
    <property type="entry name" value="Thiolase_N"/>
</dbReference>
<dbReference type="SUPFAM" id="SSF53901">
    <property type="entry name" value="Thiolase-like"/>
    <property type="match status" value="1"/>
</dbReference>
<dbReference type="PANTHER" id="PTHR34069:SF3">
    <property type="entry name" value="ACYL-COA:ACYL-COA ALKYLTRANSFERASE"/>
    <property type="match status" value="1"/>
</dbReference>
<dbReference type="InterPro" id="IPR013747">
    <property type="entry name" value="ACP_syn_III_C"/>
</dbReference>
<keyword evidence="6" id="KW-1185">Reference proteome</keyword>
<evidence type="ECO:0000313" key="6">
    <source>
        <dbReference type="Proteomes" id="UP000315017"/>
    </source>
</evidence>
<evidence type="ECO:0000259" key="4">
    <source>
        <dbReference type="Pfam" id="PF08541"/>
    </source>
</evidence>
<dbReference type="Pfam" id="PF00108">
    <property type="entry name" value="Thiolase_N"/>
    <property type="match status" value="1"/>
</dbReference>
<organism evidence="5 6">
    <name type="scientific">Anatilimnocola aggregata</name>
    <dbReference type="NCBI Taxonomy" id="2528021"/>
    <lineage>
        <taxon>Bacteria</taxon>
        <taxon>Pseudomonadati</taxon>
        <taxon>Planctomycetota</taxon>
        <taxon>Planctomycetia</taxon>
        <taxon>Pirellulales</taxon>
        <taxon>Pirellulaceae</taxon>
        <taxon>Anatilimnocola</taxon>
    </lineage>
</organism>
<evidence type="ECO:0000313" key="5">
    <source>
        <dbReference type="EMBL" id="QDU27705.1"/>
    </source>
</evidence>
<keyword evidence="2 5" id="KW-0012">Acyltransferase</keyword>
<feature type="domain" description="Beta-ketoacyl-[acyl-carrier-protein] synthase III C-terminal" evidence="4">
    <location>
        <begin position="303"/>
        <end position="392"/>
    </location>
</feature>
<dbReference type="NCBIfam" id="NF006720">
    <property type="entry name" value="PRK09258.1"/>
    <property type="match status" value="1"/>
</dbReference>
<dbReference type="PANTHER" id="PTHR34069">
    <property type="entry name" value="3-OXOACYL-[ACYL-CARRIER-PROTEIN] SYNTHASE 3"/>
    <property type="match status" value="1"/>
</dbReference>
<dbReference type="KEGG" id="aagg:ETAA8_27940"/>
<dbReference type="CDD" id="cd00830">
    <property type="entry name" value="KAS_III"/>
    <property type="match status" value="1"/>
</dbReference>
<evidence type="ECO:0000256" key="2">
    <source>
        <dbReference type="ARBA" id="ARBA00023315"/>
    </source>
</evidence>
<evidence type="ECO:0000259" key="3">
    <source>
        <dbReference type="Pfam" id="PF00108"/>
    </source>
</evidence>
<dbReference type="GO" id="GO:0033818">
    <property type="term" value="F:beta-ketoacyl-acyl-carrier-protein synthase III activity"/>
    <property type="evidence" value="ECO:0007669"/>
    <property type="project" value="UniProtKB-EC"/>
</dbReference>
<evidence type="ECO:0000256" key="1">
    <source>
        <dbReference type="ARBA" id="ARBA00022679"/>
    </source>
</evidence>
<gene>
    <name evidence="5" type="primary">fabH_2</name>
    <name evidence="5" type="ORF">ETAA8_27940</name>
</gene>
<sequence length="415" mass="45182">MFGNARESAIYQVVRQAIIKTSVLRRLILTDASGFLNTNRLLWTVMRYQHVCLEAFGYSIPDEVLSSDEIETRLAPLYQRLRLPEGRLELISGIRERRLWPRGMRPSEQSIVSGQRAIANAGIDPQRIGALIHGSVCRDYLEPATACRVHHHLGLPERCQTYDVSNACLGLLSGMVQIANLIELGQIDAGLVVGTEDSRHLVESTIAALNADQSLTRETVKSAIASLTIGSASAAVLLTHKSISKTQNRLTAAAVRSHSQHYKLCEGGIQDQGGSSALLMQTDSEKLLAGGLATGKETYFDFMAESGWSSDDVHRSICHQVGGTHRKMMLQSLELSPERDFCTFPWLGNTGSVALPITMALAVEQGFIQPQEHVAMLGIGSGINCVMLAVDWQKSLNSGKQPAQRPAGEQLAATI</sequence>
<dbReference type="EC" id="2.3.1.180" evidence="5"/>
<reference evidence="5 6" key="1">
    <citation type="submission" date="2019-02" db="EMBL/GenBank/DDBJ databases">
        <title>Deep-cultivation of Planctomycetes and their phenomic and genomic characterization uncovers novel biology.</title>
        <authorList>
            <person name="Wiegand S."/>
            <person name="Jogler M."/>
            <person name="Boedeker C."/>
            <person name="Pinto D."/>
            <person name="Vollmers J."/>
            <person name="Rivas-Marin E."/>
            <person name="Kohn T."/>
            <person name="Peeters S.H."/>
            <person name="Heuer A."/>
            <person name="Rast P."/>
            <person name="Oberbeckmann S."/>
            <person name="Bunk B."/>
            <person name="Jeske O."/>
            <person name="Meyerdierks A."/>
            <person name="Storesund J.E."/>
            <person name="Kallscheuer N."/>
            <person name="Luecker S."/>
            <person name="Lage O.M."/>
            <person name="Pohl T."/>
            <person name="Merkel B.J."/>
            <person name="Hornburger P."/>
            <person name="Mueller R.-W."/>
            <person name="Bruemmer F."/>
            <person name="Labrenz M."/>
            <person name="Spormann A.M."/>
            <person name="Op den Camp H."/>
            <person name="Overmann J."/>
            <person name="Amann R."/>
            <person name="Jetten M.S.M."/>
            <person name="Mascher T."/>
            <person name="Medema M.H."/>
            <person name="Devos D.P."/>
            <person name="Kaster A.-K."/>
            <person name="Ovreas L."/>
            <person name="Rohde M."/>
            <person name="Galperin M.Y."/>
            <person name="Jogler C."/>
        </authorList>
    </citation>
    <scope>NUCLEOTIDE SEQUENCE [LARGE SCALE GENOMIC DNA]</scope>
    <source>
        <strain evidence="5 6">ETA_A8</strain>
    </source>
</reference>
<protein>
    <submittedName>
        <fullName evidence="5">3-oxoacyl-[acyl-carrier-protein] synthase 3</fullName>
        <ecNumber evidence="5">2.3.1.180</ecNumber>
    </submittedName>
</protein>
<dbReference type="EMBL" id="CP036274">
    <property type="protein sequence ID" value="QDU27705.1"/>
    <property type="molecule type" value="Genomic_DNA"/>
</dbReference>
<dbReference type="Proteomes" id="UP000315017">
    <property type="component" value="Chromosome"/>
</dbReference>